<accession>A0ABW1WHM8</accession>
<sequence>MDFNQSNDFSHNEVSVKLNRKLLLTNIALIISIIINVKLFVG</sequence>
<protein>
    <submittedName>
        <fullName evidence="2">Uncharacterized protein</fullName>
    </submittedName>
</protein>
<evidence type="ECO:0000313" key="2">
    <source>
        <dbReference type="EMBL" id="MFC6387570.1"/>
    </source>
</evidence>
<dbReference type="RefSeq" id="WP_290443624.1">
    <property type="nucleotide sequence ID" value="NZ_JAMXWN010000020.1"/>
</dbReference>
<evidence type="ECO:0000256" key="1">
    <source>
        <dbReference type="SAM" id="Phobius"/>
    </source>
</evidence>
<reference evidence="3" key="1">
    <citation type="journal article" date="2019" name="Int. J. Syst. Evol. Microbiol.">
        <title>The Global Catalogue of Microorganisms (GCM) 10K type strain sequencing project: providing services to taxonomists for standard genome sequencing and annotation.</title>
        <authorList>
            <consortium name="The Broad Institute Genomics Platform"/>
            <consortium name="The Broad Institute Genome Sequencing Center for Infectious Disease"/>
            <person name="Wu L."/>
            <person name="Ma J."/>
        </authorList>
    </citation>
    <scope>NUCLEOTIDE SEQUENCE [LARGE SCALE GENOMIC DNA]</scope>
    <source>
        <strain evidence="3">CCUG 42001</strain>
    </source>
</reference>
<gene>
    <name evidence="2" type="ORF">ACFP7A_13285</name>
</gene>
<feature type="transmembrane region" description="Helical" evidence="1">
    <location>
        <begin position="22"/>
        <end position="41"/>
    </location>
</feature>
<proteinExistence type="predicted"/>
<dbReference type="EMBL" id="JBHSTQ010000018">
    <property type="protein sequence ID" value="MFC6387570.1"/>
    <property type="molecule type" value="Genomic_DNA"/>
</dbReference>
<keyword evidence="1" id="KW-0812">Transmembrane</keyword>
<keyword evidence="1" id="KW-0472">Membrane</keyword>
<comment type="caution">
    <text evidence="2">The sequence shown here is derived from an EMBL/GenBank/DDBJ whole genome shotgun (WGS) entry which is preliminary data.</text>
</comment>
<keyword evidence="3" id="KW-1185">Reference proteome</keyword>
<keyword evidence="1" id="KW-1133">Transmembrane helix</keyword>
<evidence type="ECO:0000313" key="3">
    <source>
        <dbReference type="Proteomes" id="UP001596267"/>
    </source>
</evidence>
<name>A0ABW1WHM8_9BACL</name>
<dbReference type="Proteomes" id="UP001596267">
    <property type="component" value="Unassembled WGS sequence"/>
</dbReference>
<organism evidence="2 3">
    <name type="scientific">Sporolactobacillus kofuensis</name>
    <dbReference type="NCBI Taxonomy" id="269672"/>
    <lineage>
        <taxon>Bacteria</taxon>
        <taxon>Bacillati</taxon>
        <taxon>Bacillota</taxon>
        <taxon>Bacilli</taxon>
        <taxon>Bacillales</taxon>
        <taxon>Sporolactobacillaceae</taxon>
        <taxon>Sporolactobacillus</taxon>
    </lineage>
</organism>